<evidence type="ECO:0000259" key="3">
    <source>
        <dbReference type="PROSITE" id="PS50011"/>
    </source>
</evidence>
<dbReference type="PROSITE" id="PS50011">
    <property type="entry name" value="PROTEIN_KINASE_DOM"/>
    <property type="match status" value="1"/>
</dbReference>
<evidence type="ECO:0000256" key="1">
    <source>
        <dbReference type="SAM" id="MobiDB-lite"/>
    </source>
</evidence>
<dbReference type="SUPFAM" id="SSF56112">
    <property type="entry name" value="Protein kinase-like (PK-like)"/>
    <property type="match status" value="1"/>
</dbReference>
<sequence>MLSLTQMFLRLTAFVSLPSLAARPKSPGSITSLCLDAERMSSQPTLWDLIEKMLVQSVFDGDTKTFLPEGAFHNLITKDAIANELIMDPSEELVKWVYRKAKRAFTITLFSAMGGRNLRAAMELFKQCGFGDDNLPIDPDSKFCEWHNRGDCAHNCLLKPFHHKLWKGRNLYNFKEDQWKFLVPVFTEKQFKHNFSKYHILPFIEKGQIKKEGGFSEVYEYVIHAEHQKVIAVPYGHTARFAIKKLIKEAPENSPHDEYDQEAAALDKINKLSHNHIIPRIAAFTRGQNRYFMFQWADGGNLQDFWKDKPPPDLGARFVFDIIQQLRGLADALDHLHRFGPSDSDATSESFRHGDLKPENILRFLVSDGLGTWKIADMGLAKHHMSPTHVRDTLGVHGHAQTSTRYGTARYEPPEVFTKPLAARSRRYDVWSLGCIVMELVIWLLYGYDKIQEFLRERVECGSQQGQFFEGERRAGGDLTARLHPIVDKWMKKIMLDLESNPGGALGDLFHLVRTQLLVVELPPAPNFFLNVPQIAPAQGPRIQTGISQLNIEDKNRIFRSGAEQFREELDNILRRAMGGTNKSYLERTSDTYSRCIPPSVAPQVPKRASNTPPPRSPQFLAPPGAQPPVQSRSLMGIAHHTDYSHPPMDGIWEFKPDKEFSSRVLEILGLDAIPARQTKDYLCVKCRYLDFSQPGFYIRDEVSDLKESSTECCCCKMRYSICVKKGVENLKAVVFDRSESVIKLHGTGDPVFTIVGTRESMARNSTSHVRLGLPVLPKSGSESHFAIIKQWLAECDTHENHIKCRPGRDRLLPTRVVNIKKVGDEIFLQLYEPAALEYGDYVALSHRWGQRTHFYTTTSNIERHKQCIPFEDLPATFQDAVLTTHALGFRYLWIDSLCIIQGPGGDFHEQAKKMEDVYSSAFVVIAASRAKDHADGFLKDRPQRDWCMLPPSPISPDKSPLYLCENIDDFEQDVLKGELNRRGWVLQERALSHRTIYFTKSQTYWECGQGVRCETLTKMRNNEAGIIGDPRFPEVASASRGWRMVGFQSLYKQYSRLDFTLAEDRPMGIAGLEHRLIKAFNTCGGYGIFDSPGYFQRSLLWKRGKDEETMRRIVFYRDRRIFPPTWSWMAYEGGIDYMDPPFDKVHWETKNIASPWTSNVIISSDNSWHTGDDQKKAYLVGLACNFNSTSEANITLDIPNQSAGRELKCVILGRHKKSKQEEDRLHYVLVIGRTTSSKVIYERVGVGLMPARCIIDMPKIRVKIK</sequence>
<keyword evidence="2" id="KW-0732">Signal</keyword>
<dbReference type="InterPro" id="IPR011009">
    <property type="entry name" value="Kinase-like_dom_sf"/>
</dbReference>
<feature type="signal peptide" evidence="2">
    <location>
        <begin position="1"/>
        <end position="22"/>
    </location>
</feature>
<evidence type="ECO:0000313" key="4">
    <source>
        <dbReference type="EMBL" id="KAF2204221.1"/>
    </source>
</evidence>
<protein>
    <recommendedName>
        <fullName evidence="3">Protein kinase domain-containing protein</fullName>
    </recommendedName>
</protein>
<gene>
    <name evidence="4" type="ORF">GQ43DRAFT_453902</name>
</gene>
<evidence type="ECO:0000313" key="5">
    <source>
        <dbReference type="Proteomes" id="UP000799536"/>
    </source>
</evidence>
<feature type="region of interest" description="Disordered" evidence="1">
    <location>
        <begin position="597"/>
        <end position="631"/>
    </location>
</feature>
<dbReference type="InterPro" id="IPR010730">
    <property type="entry name" value="HET"/>
</dbReference>
<evidence type="ECO:0000256" key="2">
    <source>
        <dbReference type="SAM" id="SignalP"/>
    </source>
</evidence>
<dbReference type="Pfam" id="PF06985">
    <property type="entry name" value="HET"/>
    <property type="match status" value="1"/>
</dbReference>
<name>A0A9P4JTQ3_9PLEO</name>
<feature type="domain" description="Protein kinase" evidence="3">
    <location>
        <begin position="204"/>
        <end position="543"/>
    </location>
</feature>
<proteinExistence type="predicted"/>
<dbReference type="OrthoDB" id="4062651at2759"/>
<dbReference type="PANTHER" id="PTHR33112">
    <property type="entry name" value="DOMAIN PROTEIN, PUTATIVE-RELATED"/>
    <property type="match status" value="1"/>
</dbReference>
<dbReference type="PANTHER" id="PTHR33112:SF10">
    <property type="entry name" value="TOL"/>
    <property type="match status" value="1"/>
</dbReference>
<comment type="caution">
    <text evidence="4">The sequence shown here is derived from an EMBL/GenBank/DDBJ whole genome shotgun (WGS) entry which is preliminary data.</text>
</comment>
<dbReference type="SMART" id="SM00220">
    <property type="entry name" value="S_TKc"/>
    <property type="match status" value="1"/>
</dbReference>
<reference evidence="4" key="1">
    <citation type="journal article" date="2020" name="Stud. Mycol.">
        <title>101 Dothideomycetes genomes: a test case for predicting lifestyles and emergence of pathogens.</title>
        <authorList>
            <person name="Haridas S."/>
            <person name="Albert R."/>
            <person name="Binder M."/>
            <person name="Bloem J."/>
            <person name="Labutti K."/>
            <person name="Salamov A."/>
            <person name="Andreopoulos B."/>
            <person name="Baker S."/>
            <person name="Barry K."/>
            <person name="Bills G."/>
            <person name="Bluhm B."/>
            <person name="Cannon C."/>
            <person name="Castanera R."/>
            <person name="Culley D."/>
            <person name="Daum C."/>
            <person name="Ezra D."/>
            <person name="Gonzalez J."/>
            <person name="Henrissat B."/>
            <person name="Kuo A."/>
            <person name="Liang C."/>
            <person name="Lipzen A."/>
            <person name="Lutzoni F."/>
            <person name="Magnuson J."/>
            <person name="Mondo S."/>
            <person name="Nolan M."/>
            <person name="Ohm R."/>
            <person name="Pangilinan J."/>
            <person name="Park H.-J."/>
            <person name="Ramirez L."/>
            <person name="Alfaro M."/>
            <person name="Sun H."/>
            <person name="Tritt A."/>
            <person name="Yoshinaga Y."/>
            <person name="Zwiers L.-H."/>
            <person name="Turgeon B."/>
            <person name="Goodwin S."/>
            <person name="Spatafora J."/>
            <person name="Crous P."/>
            <person name="Grigoriev I."/>
        </authorList>
    </citation>
    <scope>NUCLEOTIDE SEQUENCE</scope>
    <source>
        <strain evidence="4">ATCC 74209</strain>
    </source>
</reference>
<dbReference type="GO" id="GO:0005524">
    <property type="term" value="F:ATP binding"/>
    <property type="evidence" value="ECO:0007669"/>
    <property type="project" value="InterPro"/>
</dbReference>
<dbReference type="Proteomes" id="UP000799536">
    <property type="component" value="Unassembled WGS sequence"/>
</dbReference>
<dbReference type="Pfam" id="PF00069">
    <property type="entry name" value="Pkinase"/>
    <property type="match status" value="1"/>
</dbReference>
<dbReference type="Gene3D" id="1.10.510.10">
    <property type="entry name" value="Transferase(Phosphotransferase) domain 1"/>
    <property type="match status" value="1"/>
</dbReference>
<organism evidence="4 5">
    <name type="scientific">Delitschia confertaspora ATCC 74209</name>
    <dbReference type="NCBI Taxonomy" id="1513339"/>
    <lineage>
        <taxon>Eukaryota</taxon>
        <taxon>Fungi</taxon>
        <taxon>Dikarya</taxon>
        <taxon>Ascomycota</taxon>
        <taxon>Pezizomycotina</taxon>
        <taxon>Dothideomycetes</taxon>
        <taxon>Pleosporomycetidae</taxon>
        <taxon>Pleosporales</taxon>
        <taxon>Delitschiaceae</taxon>
        <taxon>Delitschia</taxon>
    </lineage>
</organism>
<dbReference type="CDD" id="cd00180">
    <property type="entry name" value="PKc"/>
    <property type="match status" value="1"/>
</dbReference>
<feature type="chain" id="PRO_5040300861" description="Protein kinase domain-containing protein" evidence="2">
    <location>
        <begin position="23"/>
        <end position="1266"/>
    </location>
</feature>
<keyword evidence="5" id="KW-1185">Reference proteome</keyword>
<dbReference type="EMBL" id="ML993881">
    <property type="protein sequence ID" value="KAF2204221.1"/>
    <property type="molecule type" value="Genomic_DNA"/>
</dbReference>
<dbReference type="AlphaFoldDB" id="A0A9P4JTQ3"/>
<dbReference type="GO" id="GO:0004672">
    <property type="term" value="F:protein kinase activity"/>
    <property type="evidence" value="ECO:0007669"/>
    <property type="project" value="InterPro"/>
</dbReference>
<dbReference type="InterPro" id="IPR000719">
    <property type="entry name" value="Prot_kinase_dom"/>
</dbReference>
<accession>A0A9P4JTQ3</accession>